<keyword evidence="2" id="KW-1185">Reference proteome</keyword>
<dbReference type="EMBL" id="BSNJ01000004">
    <property type="protein sequence ID" value="GLQ21095.1"/>
    <property type="molecule type" value="Genomic_DNA"/>
</dbReference>
<reference evidence="1" key="1">
    <citation type="journal article" date="2014" name="Int. J. Syst. Evol. Microbiol.">
        <title>Complete genome of a new Firmicutes species belonging to the dominant human colonic microbiota ('Ruminococcus bicirculans') reveals two chromosomes and a selective capacity to utilize plant glucans.</title>
        <authorList>
            <consortium name="NISC Comparative Sequencing Program"/>
            <person name="Wegmann U."/>
            <person name="Louis P."/>
            <person name="Goesmann A."/>
            <person name="Henrissat B."/>
            <person name="Duncan S.H."/>
            <person name="Flint H.J."/>
        </authorList>
    </citation>
    <scope>NUCLEOTIDE SEQUENCE</scope>
    <source>
        <strain evidence="1">NBRC 108216</strain>
    </source>
</reference>
<name>A0ABQ5V348_9PROT</name>
<sequence length="115" mass="12817">MPDELAARAFEPSFAAKGCETVVIRLRPTGHVSLLVTAPETDARAFVRCKRVFIAFFPQGTRARASCFFKKRLFRSTPRWAAGQCRVAKNAIKQAQRVFTLIGFDPGTQRLTLTA</sequence>
<evidence type="ECO:0000313" key="2">
    <source>
        <dbReference type="Proteomes" id="UP001161390"/>
    </source>
</evidence>
<protein>
    <submittedName>
        <fullName evidence="1">Uncharacterized protein</fullName>
    </submittedName>
</protein>
<evidence type="ECO:0000313" key="1">
    <source>
        <dbReference type="EMBL" id="GLQ21095.1"/>
    </source>
</evidence>
<dbReference type="Proteomes" id="UP001161390">
    <property type="component" value="Unassembled WGS sequence"/>
</dbReference>
<proteinExistence type="predicted"/>
<accession>A0ABQ5V348</accession>
<comment type="caution">
    <text evidence="1">The sequence shown here is derived from an EMBL/GenBank/DDBJ whole genome shotgun (WGS) entry which is preliminary data.</text>
</comment>
<gene>
    <name evidence="1" type="ORF">GCM10007854_20500</name>
</gene>
<reference evidence="1" key="2">
    <citation type="submission" date="2023-01" db="EMBL/GenBank/DDBJ databases">
        <title>Draft genome sequence of Algimonas porphyrae strain NBRC 108216.</title>
        <authorList>
            <person name="Sun Q."/>
            <person name="Mori K."/>
        </authorList>
    </citation>
    <scope>NUCLEOTIDE SEQUENCE</scope>
    <source>
        <strain evidence="1">NBRC 108216</strain>
    </source>
</reference>
<organism evidence="1 2">
    <name type="scientific">Algimonas porphyrae</name>
    <dbReference type="NCBI Taxonomy" id="1128113"/>
    <lineage>
        <taxon>Bacteria</taxon>
        <taxon>Pseudomonadati</taxon>
        <taxon>Pseudomonadota</taxon>
        <taxon>Alphaproteobacteria</taxon>
        <taxon>Maricaulales</taxon>
        <taxon>Robiginitomaculaceae</taxon>
        <taxon>Algimonas</taxon>
    </lineage>
</organism>